<evidence type="ECO:0000256" key="12">
    <source>
        <dbReference type="ARBA" id="ARBA00023326"/>
    </source>
</evidence>
<gene>
    <name evidence="19" type="ORF">N0V93_008639</name>
</gene>
<protein>
    <recommendedName>
        <fullName evidence="15">lytic cellulose monooxygenase (C4-dehydrogenating)</fullName>
        <ecNumber evidence="15">1.14.99.56</ecNumber>
    </recommendedName>
</protein>
<keyword evidence="20" id="KW-1185">Reference proteome</keyword>
<organism evidence="19 20">
    <name type="scientific">Gnomoniopsis smithogilvyi</name>
    <dbReference type="NCBI Taxonomy" id="1191159"/>
    <lineage>
        <taxon>Eukaryota</taxon>
        <taxon>Fungi</taxon>
        <taxon>Dikarya</taxon>
        <taxon>Ascomycota</taxon>
        <taxon>Pezizomycotina</taxon>
        <taxon>Sordariomycetes</taxon>
        <taxon>Sordariomycetidae</taxon>
        <taxon>Diaporthales</taxon>
        <taxon>Gnomoniaceae</taxon>
        <taxon>Gnomoniopsis</taxon>
    </lineage>
</organism>
<evidence type="ECO:0000256" key="2">
    <source>
        <dbReference type="ARBA" id="ARBA00004613"/>
    </source>
</evidence>
<proteinExistence type="inferred from homology"/>
<feature type="chain" id="PRO_5040763145" description="lytic cellulose monooxygenase (C4-dehydrogenating)" evidence="17">
    <location>
        <begin position="18"/>
        <end position="360"/>
    </location>
</feature>
<dbReference type="Proteomes" id="UP001140453">
    <property type="component" value="Unassembled WGS sequence"/>
</dbReference>
<evidence type="ECO:0000259" key="18">
    <source>
        <dbReference type="Pfam" id="PF03443"/>
    </source>
</evidence>
<dbReference type="InterPro" id="IPR049892">
    <property type="entry name" value="AA9"/>
</dbReference>
<evidence type="ECO:0000256" key="15">
    <source>
        <dbReference type="ARBA" id="ARBA00047174"/>
    </source>
</evidence>
<comment type="subcellular location">
    <subcellularLocation>
        <location evidence="2">Secreted</location>
    </subcellularLocation>
</comment>
<evidence type="ECO:0000256" key="8">
    <source>
        <dbReference type="ARBA" id="ARBA00023008"/>
    </source>
</evidence>
<dbReference type="Gene3D" id="2.70.50.70">
    <property type="match status" value="1"/>
</dbReference>
<dbReference type="Pfam" id="PF03443">
    <property type="entry name" value="AA9"/>
    <property type="match status" value="1"/>
</dbReference>
<dbReference type="GO" id="GO:0004497">
    <property type="term" value="F:monooxygenase activity"/>
    <property type="evidence" value="ECO:0007669"/>
    <property type="project" value="UniProtKB-KW"/>
</dbReference>
<keyword evidence="4" id="KW-0479">Metal-binding</keyword>
<keyword evidence="8" id="KW-0186">Copper</keyword>
<accession>A0A9W8YNF0</accession>
<keyword evidence="9" id="KW-0503">Monooxygenase</keyword>
<comment type="similarity">
    <text evidence="13">Belongs to the polysaccharide monooxygenase AA9 family.</text>
</comment>
<evidence type="ECO:0000256" key="16">
    <source>
        <dbReference type="SAM" id="MobiDB-lite"/>
    </source>
</evidence>
<dbReference type="EMBL" id="JAPEVB010000005">
    <property type="protein sequence ID" value="KAJ4388034.1"/>
    <property type="molecule type" value="Genomic_DNA"/>
</dbReference>
<dbReference type="CDD" id="cd21175">
    <property type="entry name" value="LPMO_AA9"/>
    <property type="match status" value="1"/>
</dbReference>
<feature type="signal peptide" evidence="17">
    <location>
        <begin position="1"/>
        <end position="17"/>
    </location>
</feature>
<comment type="catalytic activity">
    <reaction evidence="14">
        <text>[(1-&gt;4)-beta-D-glucosyl]n+m + reduced acceptor + O2 = 4-dehydro-beta-D-glucosyl-[(1-&gt;4)-beta-D-glucosyl]n-1 + [(1-&gt;4)-beta-D-glucosyl]m + acceptor + H2O.</text>
        <dbReference type="EC" id="1.14.99.56"/>
    </reaction>
</comment>
<evidence type="ECO:0000256" key="4">
    <source>
        <dbReference type="ARBA" id="ARBA00022723"/>
    </source>
</evidence>
<evidence type="ECO:0000256" key="5">
    <source>
        <dbReference type="ARBA" id="ARBA00022729"/>
    </source>
</evidence>
<evidence type="ECO:0000256" key="13">
    <source>
        <dbReference type="ARBA" id="ARBA00044502"/>
    </source>
</evidence>
<dbReference type="PANTHER" id="PTHR33353">
    <property type="entry name" value="PUTATIVE (AFU_ORTHOLOGUE AFUA_1G12560)-RELATED"/>
    <property type="match status" value="1"/>
</dbReference>
<comment type="caution">
    <text evidence="19">The sequence shown here is derived from an EMBL/GenBank/DDBJ whole genome shotgun (WGS) entry which is preliminary data.</text>
</comment>
<evidence type="ECO:0000256" key="10">
    <source>
        <dbReference type="ARBA" id="ARBA00023157"/>
    </source>
</evidence>
<keyword evidence="5 17" id="KW-0732">Signal</keyword>
<keyword evidence="11" id="KW-0119">Carbohydrate metabolism</keyword>
<dbReference type="GO" id="GO:0030245">
    <property type="term" value="P:cellulose catabolic process"/>
    <property type="evidence" value="ECO:0007669"/>
    <property type="project" value="UniProtKB-KW"/>
</dbReference>
<evidence type="ECO:0000256" key="3">
    <source>
        <dbReference type="ARBA" id="ARBA00022525"/>
    </source>
</evidence>
<name>A0A9W8YNF0_9PEZI</name>
<feature type="compositionally biased region" description="Low complexity" evidence="16">
    <location>
        <begin position="330"/>
        <end position="344"/>
    </location>
</feature>
<dbReference type="PANTHER" id="PTHR33353:SF6">
    <property type="entry name" value="ENDOGLUCANASE IV"/>
    <property type="match status" value="1"/>
</dbReference>
<keyword evidence="10" id="KW-1015">Disulfide bond</keyword>
<evidence type="ECO:0000256" key="17">
    <source>
        <dbReference type="SAM" id="SignalP"/>
    </source>
</evidence>
<evidence type="ECO:0000313" key="19">
    <source>
        <dbReference type="EMBL" id="KAJ4388034.1"/>
    </source>
</evidence>
<dbReference type="InterPro" id="IPR005103">
    <property type="entry name" value="AA9_LPMO"/>
</dbReference>
<evidence type="ECO:0000256" key="9">
    <source>
        <dbReference type="ARBA" id="ARBA00023033"/>
    </source>
</evidence>
<feature type="region of interest" description="Disordered" evidence="16">
    <location>
        <begin position="330"/>
        <end position="360"/>
    </location>
</feature>
<dbReference type="EC" id="1.14.99.56" evidence="15"/>
<evidence type="ECO:0000256" key="14">
    <source>
        <dbReference type="ARBA" id="ARBA00045077"/>
    </source>
</evidence>
<dbReference type="AlphaFoldDB" id="A0A9W8YNF0"/>
<feature type="domain" description="Auxiliary Activity family 9 catalytic" evidence="18">
    <location>
        <begin position="18"/>
        <end position="239"/>
    </location>
</feature>
<evidence type="ECO:0000256" key="7">
    <source>
        <dbReference type="ARBA" id="ARBA00023002"/>
    </source>
</evidence>
<evidence type="ECO:0000256" key="1">
    <source>
        <dbReference type="ARBA" id="ARBA00001973"/>
    </source>
</evidence>
<sequence length="360" mass="36440">MSKYILATLATAGLVAGHGYVTNGTIGGVSYEFYQPYTDPYTSPTPERISRPIQGNGPVTNVTVADIQCGGDYVDGIVGSSPAALHANATAGSDVTLYWTLWPDSHYGAVVTYMARCPDTGCQDYMPNSTSVWFKIDEVGMTEYGGGGSLDTWGDDNLMVNGNSGYTYTIPSCLADGYYLVRHEIIAVFVASSYPGAQLYPGCHQLKVSGGGSTTVSDGLVAFPGAYTPTDPGIVWDSSSTTYPVPGPSVFSCSGSSDSADSTGSAAVATATTAASSSSVAATSTSAAVQTSDAAATTLTTAVASSQVTSSSSTAVEASSTAVAVAAASVSPSSSAAAAGSTSTCAKKRSLRRGKRAAQE</sequence>
<feature type="compositionally biased region" description="Basic residues" evidence="16">
    <location>
        <begin position="346"/>
        <end position="360"/>
    </location>
</feature>
<reference evidence="19" key="1">
    <citation type="submission" date="2022-10" db="EMBL/GenBank/DDBJ databases">
        <title>Tapping the CABI collections for fungal endophytes: first genome assemblies for Collariella, Neodidymelliopsis, Ascochyta clinopodiicola, Didymella pomorum, Didymosphaeria variabile, Neocosmospora piperis and Neocucurbitaria cava.</title>
        <authorList>
            <person name="Hill R."/>
        </authorList>
    </citation>
    <scope>NUCLEOTIDE SEQUENCE</scope>
    <source>
        <strain evidence="19">IMI 355082</strain>
    </source>
</reference>
<dbReference type="OrthoDB" id="4849160at2759"/>
<comment type="cofactor">
    <cofactor evidence="1">
        <name>Cu(2+)</name>
        <dbReference type="ChEBI" id="CHEBI:29036"/>
    </cofactor>
</comment>
<evidence type="ECO:0000313" key="20">
    <source>
        <dbReference type="Proteomes" id="UP001140453"/>
    </source>
</evidence>
<evidence type="ECO:0000256" key="6">
    <source>
        <dbReference type="ARBA" id="ARBA00023001"/>
    </source>
</evidence>
<dbReference type="GO" id="GO:0005576">
    <property type="term" value="C:extracellular region"/>
    <property type="evidence" value="ECO:0007669"/>
    <property type="project" value="UniProtKB-SubCell"/>
</dbReference>
<keyword evidence="6" id="KW-0136">Cellulose degradation</keyword>
<evidence type="ECO:0000256" key="11">
    <source>
        <dbReference type="ARBA" id="ARBA00023277"/>
    </source>
</evidence>
<keyword evidence="7" id="KW-0560">Oxidoreductase</keyword>
<keyword evidence="12" id="KW-0624">Polysaccharide degradation</keyword>
<keyword evidence="3" id="KW-0964">Secreted</keyword>
<dbReference type="GO" id="GO:0046872">
    <property type="term" value="F:metal ion binding"/>
    <property type="evidence" value="ECO:0007669"/>
    <property type="project" value="UniProtKB-KW"/>
</dbReference>